<keyword evidence="1" id="KW-0808">Transferase</keyword>
<dbReference type="Gene3D" id="2.160.10.10">
    <property type="entry name" value="Hexapeptide repeat proteins"/>
    <property type="match status" value="1"/>
</dbReference>
<dbReference type="CDD" id="cd03360">
    <property type="entry name" value="LbH_AT_putative"/>
    <property type="match status" value="1"/>
</dbReference>
<dbReference type="EMBL" id="CP147407">
    <property type="protein sequence ID" value="WXB96544.1"/>
    <property type="molecule type" value="Genomic_DNA"/>
</dbReference>
<dbReference type="PROSITE" id="PS00101">
    <property type="entry name" value="HEXAPEP_TRANSFERASES"/>
    <property type="match status" value="1"/>
</dbReference>
<accession>A0ABZ2NG89</accession>
<dbReference type="PANTHER" id="PTHR43300:SF7">
    <property type="entry name" value="UDP-N-ACETYLBACILLOSAMINE N-ACETYLTRANSFERASE"/>
    <property type="match status" value="1"/>
</dbReference>
<evidence type="ECO:0000313" key="5">
    <source>
        <dbReference type="Proteomes" id="UP001377337"/>
    </source>
</evidence>
<evidence type="ECO:0000259" key="3">
    <source>
        <dbReference type="Pfam" id="PF17836"/>
    </source>
</evidence>
<dbReference type="Pfam" id="PF17836">
    <property type="entry name" value="PglD_N"/>
    <property type="match status" value="1"/>
</dbReference>
<reference evidence="4 5" key="1">
    <citation type="submission" date="2024-02" db="EMBL/GenBank/DDBJ databases">
        <title>Seven novel Bacillus-like species.</title>
        <authorList>
            <person name="Liu G."/>
        </authorList>
    </citation>
    <scope>NUCLEOTIDE SEQUENCE [LARGE SCALE GENOMIC DNA]</scope>
    <source>
        <strain evidence="4 5">FJAT-52054</strain>
    </source>
</reference>
<dbReference type="SUPFAM" id="SSF51161">
    <property type="entry name" value="Trimeric LpxA-like enzymes"/>
    <property type="match status" value="1"/>
</dbReference>
<dbReference type="Pfam" id="PF14602">
    <property type="entry name" value="Hexapep_2"/>
    <property type="match status" value="1"/>
</dbReference>
<dbReference type="Gene3D" id="3.40.50.20">
    <property type="match status" value="1"/>
</dbReference>
<dbReference type="InterPro" id="IPR041561">
    <property type="entry name" value="PglD_N"/>
</dbReference>
<organism evidence="4 5">
    <name type="scientific">Metabacillus sediminis</name>
    <dbReference type="NCBI Taxonomy" id="3117746"/>
    <lineage>
        <taxon>Bacteria</taxon>
        <taxon>Bacillati</taxon>
        <taxon>Bacillota</taxon>
        <taxon>Bacilli</taxon>
        <taxon>Bacillales</taxon>
        <taxon>Bacillaceae</taxon>
        <taxon>Metabacillus</taxon>
    </lineage>
</organism>
<proteinExistence type="predicted"/>
<evidence type="ECO:0000313" key="4">
    <source>
        <dbReference type="EMBL" id="WXB96544.1"/>
    </source>
</evidence>
<dbReference type="InterPro" id="IPR011004">
    <property type="entry name" value="Trimer_LpxA-like_sf"/>
</dbReference>
<gene>
    <name evidence="4" type="ORF">WCV65_18730</name>
</gene>
<dbReference type="Proteomes" id="UP001377337">
    <property type="component" value="Chromosome"/>
</dbReference>
<dbReference type="InterPro" id="IPR001451">
    <property type="entry name" value="Hexapep"/>
</dbReference>
<feature type="domain" description="PglD N-terminal" evidence="3">
    <location>
        <begin position="7"/>
        <end position="83"/>
    </location>
</feature>
<keyword evidence="2" id="KW-0677">Repeat</keyword>
<dbReference type="InterPro" id="IPR020019">
    <property type="entry name" value="AcTrfase_PglD-like"/>
</dbReference>
<protein>
    <submittedName>
        <fullName evidence="4">Acetyltransferase</fullName>
    </submittedName>
</protein>
<dbReference type="InterPro" id="IPR050179">
    <property type="entry name" value="Trans_hexapeptide_repeat"/>
</dbReference>
<name>A0ABZ2NG89_9BACI</name>
<dbReference type="InterPro" id="IPR018357">
    <property type="entry name" value="Hexapep_transf_CS"/>
</dbReference>
<dbReference type="RefSeq" id="WP_338778596.1">
    <property type="nucleotide sequence ID" value="NZ_CP147407.1"/>
</dbReference>
<sequence>MREKKPIIIIGNGGHSKVLTEILQLNQCEIIGFTSPKNEENVYNLSFLGNDSIVYNYSQENILLVNAIGSTQLPVLRKKIFQKFSKAGYKFAQVVHPSAIVSSYSLLGEGAQILAGVVIQPFAEVADNTIVNTAASIDHDCRIGAHCHIAPGAVLSGNVLIGQGSHIGTGSIIIQGIKVGEQVLVGAGSLILKDVNDQAVVYGTPAKEVRK</sequence>
<dbReference type="NCBIfam" id="TIGR03570">
    <property type="entry name" value="NeuD_NnaD"/>
    <property type="match status" value="1"/>
</dbReference>
<dbReference type="PANTHER" id="PTHR43300">
    <property type="entry name" value="ACETYLTRANSFERASE"/>
    <property type="match status" value="1"/>
</dbReference>
<keyword evidence="5" id="KW-1185">Reference proteome</keyword>
<evidence type="ECO:0000256" key="1">
    <source>
        <dbReference type="ARBA" id="ARBA00022679"/>
    </source>
</evidence>
<evidence type="ECO:0000256" key="2">
    <source>
        <dbReference type="ARBA" id="ARBA00022737"/>
    </source>
</evidence>